<evidence type="ECO:0000313" key="2">
    <source>
        <dbReference type="EMBL" id="KAJ7021892.1"/>
    </source>
</evidence>
<name>A0AAD6WQY1_9AGAR</name>
<comment type="caution">
    <text evidence="2">The sequence shown here is derived from an EMBL/GenBank/DDBJ whole genome shotgun (WGS) entry which is preliminary data.</text>
</comment>
<feature type="region of interest" description="Disordered" evidence="1">
    <location>
        <begin position="315"/>
        <end position="355"/>
    </location>
</feature>
<feature type="compositionally biased region" description="Acidic residues" evidence="1">
    <location>
        <begin position="315"/>
        <end position="327"/>
    </location>
</feature>
<accession>A0AAD6WQY1</accession>
<dbReference type="EMBL" id="JARJCM010000221">
    <property type="protein sequence ID" value="KAJ7021892.1"/>
    <property type="molecule type" value="Genomic_DNA"/>
</dbReference>
<proteinExistence type="predicted"/>
<dbReference type="SUPFAM" id="SSF52047">
    <property type="entry name" value="RNI-like"/>
    <property type="match status" value="1"/>
</dbReference>
<organism evidence="2 3">
    <name type="scientific">Mycena alexandri</name>
    <dbReference type="NCBI Taxonomy" id="1745969"/>
    <lineage>
        <taxon>Eukaryota</taxon>
        <taxon>Fungi</taxon>
        <taxon>Dikarya</taxon>
        <taxon>Basidiomycota</taxon>
        <taxon>Agaricomycotina</taxon>
        <taxon>Agaricomycetes</taxon>
        <taxon>Agaricomycetidae</taxon>
        <taxon>Agaricales</taxon>
        <taxon>Marasmiineae</taxon>
        <taxon>Mycenaceae</taxon>
        <taxon>Mycena</taxon>
    </lineage>
</organism>
<reference evidence="2" key="1">
    <citation type="submission" date="2023-03" db="EMBL/GenBank/DDBJ databases">
        <title>Massive genome expansion in bonnet fungi (Mycena s.s.) driven by repeated elements and novel gene families across ecological guilds.</title>
        <authorList>
            <consortium name="Lawrence Berkeley National Laboratory"/>
            <person name="Harder C.B."/>
            <person name="Miyauchi S."/>
            <person name="Viragh M."/>
            <person name="Kuo A."/>
            <person name="Thoen E."/>
            <person name="Andreopoulos B."/>
            <person name="Lu D."/>
            <person name="Skrede I."/>
            <person name="Drula E."/>
            <person name="Henrissat B."/>
            <person name="Morin E."/>
            <person name="Kohler A."/>
            <person name="Barry K."/>
            <person name="LaButti K."/>
            <person name="Morin E."/>
            <person name="Salamov A."/>
            <person name="Lipzen A."/>
            <person name="Mereny Z."/>
            <person name="Hegedus B."/>
            <person name="Baldrian P."/>
            <person name="Stursova M."/>
            <person name="Weitz H."/>
            <person name="Taylor A."/>
            <person name="Grigoriev I.V."/>
            <person name="Nagy L.G."/>
            <person name="Martin F."/>
            <person name="Kauserud H."/>
        </authorList>
    </citation>
    <scope>NUCLEOTIDE SEQUENCE</scope>
    <source>
        <strain evidence="2">CBHHK200</strain>
    </source>
</reference>
<dbReference type="Proteomes" id="UP001218188">
    <property type="component" value="Unassembled WGS sequence"/>
</dbReference>
<evidence type="ECO:0000256" key="1">
    <source>
        <dbReference type="SAM" id="MobiDB-lite"/>
    </source>
</evidence>
<gene>
    <name evidence="2" type="ORF">C8F04DRAFT_1273202</name>
</gene>
<sequence>MSHPSALSASWDVSTSPSLVEMHPGILNIQQVEETYLTLLRLFSNTLGIYQNLRSLRLTQLTLDTQLRDALVSLGRLESLELISCDIVIRSGFLLPLQEFKIGRWWAIVDDEATSSPLNIVSPEALRTLSLGGHQNCGAVLSALTDHSGSCRNLTTLSIELVDSFASLFLAFLERCPQLEKLEILRSGLSGPLGTHLPLAAIPRLQSFKGPRLLAAFFVSGRPVSTMDLSGGSGFKEENKSTKKDSIRDLADIGHASPDVSSFSMAASIPDTLGIITVTSSQWPELRRLCLLLKETPSSPPVEYADIDIDIDELTEEDEDNDEDESLDERTVDLSDNGGMEFPSPRYHNIQLSPDPDEGTLCTFDTLTPGHMYTIYGQVSPPPAPSTTPALRAPNSLRDFIDSICADLVTFPPALESLRLPQSWPVYRGRLPATTEDHHRLVLTLERRLPTLHEVELSDRKWHRYRNAWTDMVTGTKIASLIGSTE</sequence>
<evidence type="ECO:0000313" key="3">
    <source>
        <dbReference type="Proteomes" id="UP001218188"/>
    </source>
</evidence>
<dbReference type="InterPro" id="IPR032675">
    <property type="entry name" value="LRR_dom_sf"/>
</dbReference>
<protein>
    <submittedName>
        <fullName evidence="2">Uncharacterized protein</fullName>
    </submittedName>
</protein>
<keyword evidence="3" id="KW-1185">Reference proteome</keyword>
<dbReference type="Gene3D" id="3.80.10.10">
    <property type="entry name" value="Ribonuclease Inhibitor"/>
    <property type="match status" value="1"/>
</dbReference>
<dbReference type="AlphaFoldDB" id="A0AAD6WQY1"/>